<protein>
    <submittedName>
        <fullName evidence="1">Uncharacterized protein</fullName>
    </submittedName>
</protein>
<keyword evidence="2" id="KW-1185">Reference proteome</keyword>
<accession>A0A286RAZ8</accession>
<dbReference type="KEGG" id="ttf:THTE_0540"/>
<gene>
    <name evidence="1" type="ORF">THTE_0540</name>
</gene>
<proteinExistence type="predicted"/>
<reference evidence="1 2" key="1">
    <citation type="journal article" name="Front. Microbiol.">
        <title>Sugar Metabolism of the First Thermophilic Planctomycete Thermogutta terrifontis: Comparative Genomic and Transcriptomic Approaches.</title>
        <authorList>
            <person name="Elcheninov A.G."/>
            <person name="Menzel P."/>
            <person name="Gudbergsdottir S.R."/>
            <person name="Slesarev A.I."/>
            <person name="Kadnikov V.V."/>
            <person name="Krogh A."/>
            <person name="Bonch-Osmolovskaya E.A."/>
            <person name="Peng X."/>
            <person name="Kublanov I.V."/>
        </authorList>
    </citation>
    <scope>NUCLEOTIDE SEQUENCE [LARGE SCALE GENOMIC DNA]</scope>
    <source>
        <strain evidence="1 2">R1</strain>
    </source>
</reference>
<dbReference type="Proteomes" id="UP000215086">
    <property type="component" value="Chromosome"/>
</dbReference>
<dbReference type="RefSeq" id="WP_095413838.1">
    <property type="nucleotide sequence ID" value="NZ_CP018477.1"/>
</dbReference>
<name>A0A286RAZ8_9BACT</name>
<evidence type="ECO:0000313" key="1">
    <source>
        <dbReference type="EMBL" id="ASV73142.1"/>
    </source>
</evidence>
<sequence>MGVIFRELAGSPEERYTVEGFTARRTFLVPWEQRHAFAAEILGDAAVHGGQPWVRYPGREGVFAVSVAFSPADPESLLAEEAAGTDLLKDLASYTGSFARAVVEYRSVPPQDRTDGPVAPSETQLSYRMEHGFLERSLLASGFVAEDDPQTPLPPELPLSHLVPYTDHWLIWRQVVGPPWQAIRELQGTVNSDTFLGAAAGTLLFLGADANKLFRGSFDEGASPFCWELRYHFREMAIKHGGEVFGWNHLHRAQPPGFVLIQDATGPLYDSGDFSRLFRPEFA</sequence>
<organism evidence="1 2">
    <name type="scientific">Thermogutta terrifontis</name>
    <dbReference type="NCBI Taxonomy" id="1331910"/>
    <lineage>
        <taxon>Bacteria</taxon>
        <taxon>Pseudomonadati</taxon>
        <taxon>Planctomycetota</taxon>
        <taxon>Planctomycetia</taxon>
        <taxon>Pirellulales</taxon>
        <taxon>Thermoguttaceae</taxon>
        <taxon>Thermogutta</taxon>
    </lineage>
</organism>
<dbReference type="EMBL" id="CP018477">
    <property type="protein sequence ID" value="ASV73142.1"/>
    <property type="molecule type" value="Genomic_DNA"/>
</dbReference>
<dbReference type="AlphaFoldDB" id="A0A286RAZ8"/>
<evidence type="ECO:0000313" key="2">
    <source>
        <dbReference type="Proteomes" id="UP000215086"/>
    </source>
</evidence>